<evidence type="ECO:0000313" key="3">
    <source>
        <dbReference type="Proteomes" id="UP000784294"/>
    </source>
</evidence>
<protein>
    <submittedName>
        <fullName evidence="2">Uncharacterized protein</fullName>
    </submittedName>
</protein>
<dbReference type="AlphaFoldDB" id="A0A448XQH0"/>
<dbReference type="EMBL" id="CAAALY010273884">
    <property type="protein sequence ID" value="VEL42341.1"/>
    <property type="molecule type" value="Genomic_DNA"/>
</dbReference>
<reference evidence="2" key="1">
    <citation type="submission" date="2018-11" db="EMBL/GenBank/DDBJ databases">
        <authorList>
            <consortium name="Pathogen Informatics"/>
        </authorList>
    </citation>
    <scope>NUCLEOTIDE SEQUENCE</scope>
</reference>
<dbReference type="Proteomes" id="UP000784294">
    <property type="component" value="Unassembled WGS sequence"/>
</dbReference>
<evidence type="ECO:0000256" key="1">
    <source>
        <dbReference type="SAM" id="MobiDB-lite"/>
    </source>
</evidence>
<keyword evidence="3" id="KW-1185">Reference proteome</keyword>
<accession>A0A448XQH0</accession>
<gene>
    <name evidence="2" type="ORF">PXEA_LOCUS35781</name>
</gene>
<organism evidence="2 3">
    <name type="scientific">Protopolystoma xenopodis</name>
    <dbReference type="NCBI Taxonomy" id="117903"/>
    <lineage>
        <taxon>Eukaryota</taxon>
        <taxon>Metazoa</taxon>
        <taxon>Spiralia</taxon>
        <taxon>Lophotrochozoa</taxon>
        <taxon>Platyhelminthes</taxon>
        <taxon>Monogenea</taxon>
        <taxon>Polyopisthocotylea</taxon>
        <taxon>Polystomatidea</taxon>
        <taxon>Polystomatidae</taxon>
        <taxon>Protopolystoma</taxon>
    </lineage>
</organism>
<sequence>MCTSETQVSISPNASRKLTGPRSQETSFSHQLSPSPFPSRPFTDLFGPIFCSAHTHFPGLGLKDECFLHCRLLCLYRSNERCDEASSGLPIAKSHPIGGTKCGPGQCLSSSRPGSFAGEQ</sequence>
<feature type="region of interest" description="Disordered" evidence="1">
    <location>
        <begin position="1"/>
        <end position="36"/>
    </location>
</feature>
<feature type="region of interest" description="Disordered" evidence="1">
    <location>
        <begin position="86"/>
        <end position="120"/>
    </location>
</feature>
<evidence type="ECO:0000313" key="2">
    <source>
        <dbReference type="EMBL" id="VEL42341.1"/>
    </source>
</evidence>
<name>A0A448XQH0_9PLAT</name>
<comment type="caution">
    <text evidence="2">The sequence shown here is derived from an EMBL/GenBank/DDBJ whole genome shotgun (WGS) entry which is preliminary data.</text>
</comment>
<feature type="compositionally biased region" description="Polar residues" evidence="1">
    <location>
        <begin position="1"/>
        <end position="34"/>
    </location>
</feature>
<proteinExistence type="predicted"/>